<name>A0A2S4W7C0_9BASI</name>
<dbReference type="AlphaFoldDB" id="A0A2S4W7C0"/>
<organism evidence="3 4">
    <name type="scientific">Puccinia striiformis</name>
    <dbReference type="NCBI Taxonomy" id="27350"/>
    <lineage>
        <taxon>Eukaryota</taxon>
        <taxon>Fungi</taxon>
        <taxon>Dikarya</taxon>
        <taxon>Basidiomycota</taxon>
        <taxon>Pucciniomycotina</taxon>
        <taxon>Pucciniomycetes</taxon>
        <taxon>Pucciniales</taxon>
        <taxon>Pucciniaceae</taxon>
        <taxon>Puccinia</taxon>
    </lineage>
</organism>
<dbReference type="InterPro" id="IPR051646">
    <property type="entry name" value="NatB_acetyltransferase_subunit"/>
</dbReference>
<keyword evidence="4" id="KW-1185">Reference proteome</keyword>
<dbReference type="PANTHER" id="PTHR45910:SF1">
    <property type="entry name" value="N-ALPHA-ACETYLTRANSFERASE 20"/>
    <property type="match status" value="1"/>
</dbReference>
<dbReference type="InterPro" id="IPR016181">
    <property type="entry name" value="Acyl_CoA_acyltransferase"/>
</dbReference>
<dbReference type="GO" id="GO:0031416">
    <property type="term" value="C:NatB complex"/>
    <property type="evidence" value="ECO:0007669"/>
    <property type="project" value="TreeGrafter"/>
</dbReference>
<evidence type="ECO:0008006" key="5">
    <source>
        <dbReference type="Google" id="ProtNLM"/>
    </source>
</evidence>
<comment type="caution">
    <text evidence="3">The sequence shown here is derived from an EMBL/GenBank/DDBJ whole genome shotgun (WGS) entry which is preliminary data.</text>
</comment>
<evidence type="ECO:0000256" key="1">
    <source>
        <dbReference type="ARBA" id="ARBA00022679"/>
    </source>
</evidence>
<proteinExistence type="predicted"/>
<gene>
    <name evidence="3" type="ORF">PSTT_00351</name>
</gene>
<reference evidence="3" key="1">
    <citation type="submission" date="2017-12" db="EMBL/GenBank/DDBJ databases">
        <title>Gene loss provides genomic basis for host adaptation in cereal stripe rust fungi.</title>
        <authorList>
            <person name="Xia C."/>
        </authorList>
    </citation>
    <scope>NUCLEOTIDE SEQUENCE [LARGE SCALE GENOMIC DNA]</scope>
    <source>
        <strain evidence="3">93-210</strain>
    </source>
</reference>
<keyword evidence="1" id="KW-0808">Transferase</keyword>
<keyword evidence="2" id="KW-0012">Acyltransferase</keyword>
<dbReference type="Proteomes" id="UP000239156">
    <property type="component" value="Unassembled WGS sequence"/>
</dbReference>
<protein>
    <recommendedName>
        <fullName evidence="5">N-acetyltransferase domain-containing protein</fullName>
    </recommendedName>
</protein>
<sequence>MLISMRIRYTANELITLSRQETYSVGYYLQYLCTWPDLMNIAESPNHQIMGYVMGKMEGENEDFQLRSPISICPCKNIEFPSARLTVLGIIFSSLMDVTNNHQYSIFVAGIRLSLARELMKLIELASEQQSCYFVDLFVRNSNSLAISMYEHFGYSVYQRVVKYYSGGGVGDNLDEEDAYDMRKALSLDKDRKSVRENGKEVYVDSPSF</sequence>
<accession>A0A2S4W7C0</accession>
<dbReference type="Gene3D" id="3.40.630.30">
    <property type="match status" value="1"/>
</dbReference>
<evidence type="ECO:0000256" key="2">
    <source>
        <dbReference type="ARBA" id="ARBA00023315"/>
    </source>
</evidence>
<dbReference type="SUPFAM" id="SSF55729">
    <property type="entry name" value="Acyl-CoA N-acyltransferases (Nat)"/>
    <property type="match status" value="1"/>
</dbReference>
<dbReference type="VEuPathDB" id="FungiDB:PSTT_00351"/>
<evidence type="ECO:0000313" key="4">
    <source>
        <dbReference type="Proteomes" id="UP000239156"/>
    </source>
</evidence>
<dbReference type="VEuPathDB" id="FungiDB:PSHT_11191"/>
<dbReference type="EMBL" id="PKSL01000002">
    <property type="protein sequence ID" value="POW17660.1"/>
    <property type="molecule type" value="Genomic_DNA"/>
</dbReference>
<evidence type="ECO:0000313" key="3">
    <source>
        <dbReference type="EMBL" id="POW17660.1"/>
    </source>
</evidence>
<dbReference type="PANTHER" id="PTHR45910">
    <property type="entry name" value="N-ALPHA-ACETYLTRANSFERASE 20"/>
    <property type="match status" value="1"/>
</dbReference>
<dbReference type="GO" id="GO:0004596">
    <property type="term" value="F:protein-N-terminal amino-acid acetyltransferase activity"/>
    <property type="evidence" value="ECO:0007669"/>
    <property type="project" value="TreeGrafter"/>
</dbReference>